<dbReference type="RefSeq" id="WP_097022287.1">
    <property type="nucleotide sequence ID" value="NZ_OBQJ01000003.1"/>
</dbReference>
<organism evidence="1 2">
    <name type="scientific">Chromohalobacter canadensis</name>
    <dbReference type="NCBI Taxonomy" id="141389"/>
    <lineage>
        <taxon>Bacteria</taxon>
        <taxon>Pseudomonadati</taxon>
        <taxon>Pseudomonadota</taxon>
        <taxon>Gammaproteobacteria</taxon>
        <taxon>Oceanospirillales</taxon>
        <taxon>Halomonadaceae</taxon>
        <taxon>Chromohalobacter</taxon>
    </lineage>
</organism>
<sequence length="60" mass="6902">MPIVPFATPDFHLVIQRLPRESERDWQRTLNRIEAFGRAIVTRLSDGSAGLRWEPREAAA</sequence>
<dbReference type="AlphaFoldDB" id="A0A285VJH5"/>
<protein>
    <submittedName>
        <fullName evidence="1">Uncharacterized protein</fullName>
    </submittedName>
</protein>
<proteinExistence type="predicted"/>
<dbReference type="EMBL" id="OBQJ01000003">
    <property type="protein sequence ID" value="SOC54017.1"/>
    <property type="molecule type" value="Genomic_DNA"/>
</dbReference>
<name>A0A285VJH5_9GAMM</name>
<gene>
    <name evidence="1" type="ORF">SAMN05421509_10364</name>
</gene>
<dbReference type="OrthoDB" id="6183446at2"/>
<reference evidence="1 2" key="1">
    <citation type="submission" date="2017-08" db="EMBL/GenBank/DDBJ databases">
        <authorList>
            <person name="de Groot N.N."/>
        </authorList>
    </citation>
    <scope>NUCLEOTIDE SEQUENCE [LARGE SCALE GENOMIC DNA]</scope>
    <source>
        <strain evidence="1 2">USBA 855</strain>
    </source>
</reference>
<accession>A0A285VJH5</accession>
<evidence type="ECO:0000313" key="2">
    <source>
        <dbReference type="Proteomes" id="UP000219023"/>
    </source>
</evidence>
<dbReference type="Proteomes" id="UP000219023">
    <property type="component" value="Unassembled WGS sequence"/>
</dbReference>
<evidence type="ECO:0000313" key="1">
    <source>
        <dbReference type="EMBL" id="SOC54017.1"/>
    </source>
</evidence>